<feature type="transmembrane region" description="Helical" evidence="1">
    <location>
        <begin position="109"/>
        <end position="128"/>
    </location>
</feature>
<sequence length="163" mass="17921">MLTVDDDATAAAERYQREAEDDAERLVNDPQLQQEWILQDNLVYGGLVGIGVVVLQPFLTVASLDVSAMICVVAWCVAIPLLAALLMVNRQETFRRRRTDSRLVTLARPLALFSALVGLVSAVWHIHWIAGVTILASAFLALGVHSAGFSRLEFGKLPGVRRR</sequence>
<feature type="transmembrane region" description="Helical" evidence="1">
    <location>
        <begin position="134"/>
        <end position="154"/>
    </location>
</feature>
<name>A0A1H2I9J1_9ACTN</name>
<evidence type="ECO:0000256" key="1">
    <source>
        <dbReference type="SAM" id="Phobius"/>
    </source>
</evidence>
<keyword evidence="1" id="KW-1133">Transmembrane helix</keyword>
<evidence type="ECO:0000313" key="3">
    <source>
        <dbReference type="Proteomes" id="UP000182977"/>
    </source>
</evidence>
<dbReference type="EMBL" id="LT629791">
    <property type="protein sequence ID" value="SDU40596.1"/>
    <property type="molecule type" value="Genomic_DNA"/>
</dbReference>
<feature type="transmembrane region" description="Helical" evidence="1">
    <location>
        <begin position="66"/>
        <end position="88"/>
    </location>
</feature>
<accession>A0A1H2I9J1</accession>
<keyword evidence="1" id="KW-0472">Membrane</keyword>
<protein>
    <submittedName>
        <fullName evidence="2">Uncharacterized protein</fullName>
    </submittedName>
</protein>
<gene>
    <name evidence="2" type="ORF">SAMN04488563_1529</name>
</gene>
<dbReference type="Proteomes" id="UP000182977">
    <property type="component" value="Chromosome I"/>
</dbReference>
<proteinExistence type="predicted"/>
<feature type="transmembrane region" description="Helical" evidence="1">
    <location>
        <begin position="42"/>
        <end position="60"/>
    </location>
</feature>
<keyword evidence="3" id="KW-1185">Reference proteome</keyword>
<dbReference type="STRING" id="419479.SAMN04488563_1529"/>
<reference evidence="3" key="1">
    <citation type="submission" date="2016-10" db="EMBL/GenBank/DDBJ databases">
        <authorList>
            <person name="Varghese N."/>
            <person name="Submissions S."/>
        </authorList>
    </citation>
    <scope>NUCLEOTIDE SEQUENCE [LARGE SCALE GENOMIC DNA]</scope>
    <source>
        <strain evidence="3">DSM 45079</strain>
    </source>
</reference>
<dbReference type="AlphaFoldDB" id="A0A1H2I9J1"/>
<evidence type="ECO:0000313" key="2">
    <source>
        <dbReference type="EMBL" id="SDU40596.1"/>
    </source>
</evidence>
<organism evidence="2 3">
    <name type="scientific">Jiangella alkaliphila</name>
    <dbReference type="NCBI Taxonomy" id="419479"/>
    <lineage>
        <taxon>Bacteria</taxon>
        <taxon>Bacillati</taxon>
        <taxon>Actinomycetota</taxon>
        <taxon>Actinomycetes</taxon>
        <taxon>Jiangellales</taxon>
        <taxon>Jiangellaceae</taxon>
        <taxon>Jiangella</taxon>
    </lineage>
</organism>
<keyword evidence="1" id="KW-0812">Transmembrane</keyword>